<dbReference type="RefSeq" id="WP_045080364.1">
    <property type="nucleotide sequence ID" value="NZ_JSVU01000004.1"/>
</dbReference>
<feature type="signal peptide" evidence="1">
    <location>
        <begin position="1"/>
        <end position="21"/>
    </location>
</feature>
<evidence type="ECO:0000313" key="3">
    <source>
        <dbReference type="Proteomes" id="UP000033497"/>
    </source>
</evidence>
<reference evidence="2 3" key="1">
    <citation type="submission" date="2014-10" db="EMBL/GenBank/DDBJ databases">
        <title>Genome sequencing of Vitellibacter vladivostokensis KMM 3516.</title>
        <authorList>
            <person name="Thevarajoo S."/>
            <person name="Selvaratnam C."/>
            <person name="Goh K.M."/>
            <person name="Chong C.S."/>
        </authorList>
    </citation>
    <scope>NUCLEOTIDE SEQUENCE [LARGE SCALE GENOMIC DNA]</scope>
    <source>
        <strain evidence="2 3">KMM 3516</strain>
    </source>
</reference>
<keyword evidence="3" id="KW-1185">Reference proteome</keyword>
<dbReference type="Proteomes" id="UP000033497">
    <property type="component" value="Unassembled WGS sequence"/>
</dbReference>
<dbReference type="PROSITE" id="PS51257">
    <property type="entry name" value="PROKAR_LIPOPROTEIN"/>
    <property type="match status" value="1"/>
</dbReference>
<evidence type="ECO:0000256" key="1">
    <source>
        <dbReference type="SAM" id="SignalP"/>
    </source>
</evidence>
<sequence length="75" mass="7644">MKKSVLIIALFLGLAVISCKNDDGVSCTTCSSAETSDFQVCEEKDGNASVNGQNTGTPYDTYVSGLESAGANCGG</sequence>
<feature type="chain" id="PRO_5046696416" description="Lipoprotein" evidence="1">
    <location>
        <begin position="22"/>
        <end position="75"/>
    </location>
</feature>
<organism evidence="2 3">
    <name type="scientific">Aequorivita vladivostokensis</name>
    <dbReference type="NCBI Taxonomy" id="171194"/>
    <lineage>
        <taxon>Bacteria</taxon>
        <taxon>Pseudomonadati</taxon>
        <taxon>Bacteroidota</taxon>
        <taxon>Flavobacteriia</taxon>
        <taxon>Flavobacteriales</taxon>
        <taxon>Flavobacteriaceae</taxon>
        <taxon>Aequorivita</taxon>
    </lineage>
</organism>
<accession>A0ABR5DIK9</accession>
<name>A0ABR5DIK9_9FLAO</name>
<protein>
    <recommendedName>
        <fullName evidence="4">Lipoprotein</fullName>
    </recommendedName>
</protein>
<dbReference type="EMBL" id="JSVU01000004">
    <property type="protein sequence ID" value="KJJ38615.1"/>
    <property type="molecule type" value="Genomic_DNA"/>
</dbReference>
<evidence type="ECO:0008006" key="4">
    <source>
        <dbReference type="Google" id="ProtNLM"/>
    </source>
</evidence>
<comment type="caution">
    <text evidence="2">The sequence shown here is derived from an EMBL/GenBank/DDBJ whole genome shotgun (WGS) entry which is preliminary data.</text>
</comment>
<keyword evidence="1" id="KW-0732">Signal</keyword>
<gene>
    <name evidence="2" type="ORF">MB09_07975</name>
</gene>
<proteinExistence type="predicted"/>
<evidence type="ECO:0000313" key="2">
    <source>
        <dbReference type="EMBL" id="KJJ38615.1"/>
    </source>
</evidence>